<dbReference type="GO" id="GO:0001817">
    <property type="term" value="P:regulation of cytokine production"/>
    <property type="evidence" value="ECO:0007669"/>
    <property type="project" value="TreeGrafter"/>
</dbReference>
<dbReference type="GO" id="GO:0005102">
    <property type="term" value="F:signaling receptor binding"/>
    <property type="evidence" value="ECO:0007669"/>
    <property type="project" value="TreeGrafter"/>
</dbReference>
<protein>
    <recommendedName>
        <fullName evidence="7">Immunoglobulin V-set domain-containing protein</fullName>
    </recommendedName>
</protein>
<proteinExistence type="predicted"/>
<keyword evidence="2" id="KW-0472">Membrane</keyword>
<feature type="signal peptide" evidence="4">
    <location>
        <begin position="1"/>
        <end position="21"/>
    </location>
</feature>
<sequence>MNKEIMMWIILLIGLSSFVSGLTEQEDGSFRWDTKTNTKLSLMDLNCLFLSDPPKVLYQMINGVEYPESQSEQFAGRVQLDRDALRDGQIRLHLSTVTAEDSGNYRCDLAFNYDKNTGTWSLLDTKTFVLTVSRTIDGDNSEVSLNTLKSGSEMPEGEAQTRKSIQGICFSGFIYTRSTCNSHGGSWEIALPRSCEERSEKGGSQCPDWSKK</sequence>
<name>A0AA88NPU9_CHASR</name>
<organism evidence="5 6">
    <name type="scientific">Channa striata</name>
    <name type="common">Snakehead murrel</name>
    <name type="synonym">Ophicephalus striatus</name>
    <dbReference type="NCBI Taxonomy" id="64152"/>
    <lineage>
        <taxon>Eukaryota</taxon>
        <taxon>Metazoa</taxon>
        <taxon>Chordata</taxon>
        <taxon>Craniata</taxon>
        <taxon>Vertebrata</taxon>
        <taxon>Euteleostomi</taxon>
        <taxon>Actinopterygii</taxon>
        <taxon>Neopterygii</taxon>
        <taxon>Teleostei</taxon>
        <taxon>Neoteleostei</taxon>
        <taxon>Acanthomorphata</taxon>
        <taxon>Anabantaria</taxon>
        <taxon>Anabantiformes</taxon>
        <taxon>Channoidei</taxon>
        <taxon>Channidae</taxon>
        <taxon>Channa</taxon>
    </lineage>
</organism>
<evidence type="ECO:0000256" key="4">
    <source>
        <dbReference type="SAM" id="SignalP"/>
    </source>
</evidence>
<dbReference type="EMBL" id="JAUPFM010000001">
    <property type="protein sequence ID" value="KAK2863260.1"/>
    <property type="molecule type" value="Genomic_DNA"/>
</dbReference>
<evidence type="ECO:0000313" key="6">
    <source>
        <dbReference type="Proteomes" id="UP001187415"/>
    </source>
</evidence>
<accession>A0AA88NPU9</accession>
<dbReference type="InterPro" id="IPR050504">
    <property type="entry name" value="IgSF_BTN/MOG"/>
</dbReference>
<evidence type="ECO:0000256" key="2">
    <source>
        <dbReference type="ARBA" id="ARBA00023136"/>
    </source>
</evidence>
<dbReference type="InterPro" id="IPR013783">
    <property type="entry name" value="Ig-like_fold"/>
</dbReference>
<dbReference type="Gene3D" id="2.60.40.10">
    <property type="entry name" value="Immunoglobulins"/>
    <property type="match status" value="1"/>
</dbReference>
<dbReference type="InterPro" id="IPR036179">
    <property type="entry name" value="Ig-like_dom_sf"/>
</dbReference>
<dbReference type="Proteomes" id="UP001187415">
    <property type="component" value="Unassembled WGS sequence"/>
</dbReference>
<evidence type="ECO:0000313" key="5">
    <source>
        <dbReference type="EMBL" id="KAK2863260.1"/>
    </source>
</evidence>
<keyword evidence="4" id="KW-0732">Signal</keyword>
<dbReference type="GO" id="GO:0009897">
    <property type="term" value="C:external side of plasma membrane"/>
    <property type="evidence" value="ECO:0007669"/>
    <property type="project" value="TreeGrafter"/>
</dbReference>
<dbReference type="GO" id="GO:0050852">
    <property type="term" value="P:T cell receptor signaling pathway"/>
    <property type="evidence" value="ECO:0007669"/>
    <property type="project" value="TreeGrafter"/>
</dbReference>
<keyword evidence="6" id="KW-1185">Reference proteome</keyword>
<feature type="chain" id="PRO_5041710813" description="Immunoglobulin V-set domain-containing protein" evidence="4">
    <location>
        <begin position="22"/>
        <end position="212"/>
    </location>
</feature>
<comment type="subcellular location">
    <subcellularLocation>
        <location evidence="1">Membrane</location>
    </subcellularLocation>
</comment>
<gene>
    <name evidence="5" type="ORF">Q5P01_002793</name>
</gene>
<reference evidence="5" key="1">
    <citation type="submission" date="2023-07" db="EMBL/GenBank/DDBJ databases">
        <title>Chromosome-level Genome Assembly of Striped Snakehead (Channa striata).</title>
        <authorList>
            <person name="Liu H."/>
        </authorList>
    </citation>
    <scope>NUCLEOTIDE SEQUENCE</scope>
    <source>
        <strain evidence="5">Gz</strain>
        <tissue evidence="5">Muscle</tissue>
    </source>
</reference>
<evidence type="ECO:0000256" key="1">
    <source>
        <dbReference type="ARBA" id="ARBA00004370"/>
    </source>
</evidence>
<dbReference type="SUPFAM" id="SSF48726">
    <property type="entry name" value="Immunoglobulin"/>
    <property type="match status" value="1"/>
</dbReference>
<evidence type="ECO:0008006" key="7">
    <source>
        <dbReference type="Google" id="ProtNLM"/>
    </source>
</evidence>
<comment type="caution">
    <text evidence="5">The sequence shown here is derived from an EMBL/GenBank/DDBJ whole genome shotgun (WGS) entry which is preliminary data.</text>
</comment>
<dbReference type="AlphaFoldDB" id="A0AA88NPU9"/>
<keyword evidence="3" id="KW-0393">Immunoglobulin domain</keyword>
<evidence type="ECO:0000256" key="3">
    <source>
        <dbReference type="ARBA" id="ARBA00023319"/>
    </source>
</evidence>
<dbReference type="PANTHER" id="PTHR24100">
    <property type="entry name" value="BUTYROPHILIN"/>
    <property type="match status" value="1"/>
</dbReference>